<proteinExistence type="predicted"/>
<evidence type="ECO:0000313" key="4">
    <source>
        <dbReference type="Proteomes" id="UP000011566"/>
    </source>
</evidence>
<dbReference type="eggNOG" id="arCOG03912">
    <property type="taxonomic scope" value="Archaea"/>
</dbReference>
<dbReference type="Pfam" id="PF09851">
    <property type="entry name" value="SHOCT"/>
    <property type="match status" value="1"/>
</dbReference>
<feature type="transmembrane region" description="Helical" evidence="1">
    <location>
        <begin position="41"/>
        <end position="59"/>
    </location>
</feature>
<feature type="transmembrane region" description="Helical" evidence="1">
    <location>
        <begin position="12"/>
        <end position="35"/>
    </location>
</feature>
<feature type="domain" description="SHOCT" evidence="2">
    <location>
        <begin position="97"/>
        <end position="124"/>
    </location>
</feature>
<keyword evidence="1" id="KW-0812">Transmembrane</keyword>
<keyword evidence="4" id="KW-1185">Reference proteome</keyword>
<sequence length="151" mass="16983">MPKPTDHTAFERSLTVGTGGAVAVGLLFLSLSILGLALADVVIAVGILLVPFLAVLTYYRHGGRTADLGYYADQYWRDRYPHWYGEETADQSSRNADSLATLRERYARGELTETQFERKLDVLLNTETRENAAEWRRSGTERTLEEADQLN</sequence>
<gene>
    <name evidence="3" type="ORF">C447_01490</name>
</gene>
<evidence type="ECO:0000313" key="3">
    <source>
        <dbReference type="EMBL" id="EMA41486.1"/>
    </source>
</evidence>
<evidence type="ECO:0000259" key="2">
    <source>
        <dbReference type="Pfam" id="PF09851"/>
    </source>
</evidence>
<organism evidence="3 4">
    <name type="scientific">Halococcus hamelinensis 100A6</name>
    <dbReference type="NCBI Taxonomy" id="1132509"/>
    <lineage>
        <taxon>Archaea</taxon>
        <taxon>Methanobacteriati</taxon>
        <taxon>Methanobacteriota</taxon>
        <taxon>Stenosarchaea group</taxon>
        <taxon>Halobacteria</taxon>
        <taxon>Halobacteriales</taxon>
        <taxon>Halococcaceae</taxon>
        <taxon>Halococcus</taxon>
    </lineage>
</organism>
<dbReference type="Proteomes" id="UP000011566">
    <property type="component" value="Unassembled WGS sequence"/>
</dbReference>
<comment type="caution">
    <text evidence="3">The sequence shown here is derived from an EMBL/GenBank/DDBJ whole genome shotgun (WGS) entry which is preliminary data.</text>
</comment>
<name>M0M705_9EURY</name>
<reference evidence="3 4" key="1">
    <citation type="journal article" date="2014" name="PLoS Genet.">
        <title>Phylogenetically driven sequencing of extremely halophilic archaea reveals strategies for static and dynamic osmo-response.</title>
        <authorList>
            <person name="Becker E.A."/>
            <person name="Seitzer P.M."/>
            <person name="Tritt A."/>
            <person name="Larsen D."/>
            <person name="Krusor M."/>
            <person name="Yao A.I."/>
            <person name="Wu D."/>
            <person name="Madern D."/>
            <person name="Eisen J.A."/>
            <person name="Darling A.E."/>
            <person name="Facciotti M.T."/>
        </authorList>
    </citation>
    <scope>NUCLEOTIDE SEQUENCE [LARGE SCALE GENOMIC DNA]</scope>
    <source>
        <strain evidence="3 4">100A6</strain>
    </source>
</reference>
<dbReference type="RefSeq" id="WP_007690153.1">
    <property type="nucleotide sequence ID" value="NZ_AJRK01000359.1"/>
</dbReference>
<dbReference type="PATRIC" id="fig|1132509.6.peg.357"/>
<accession>M0M705</accession>
<evidence type="ECO:0000256" key="1">
    <source>
        <dbReference type="SAM" id="Phobius"/>
    </source>
</evidence>
<dbReference type="AlphaFoldDB" id="M0M705"/>
<keyword evidence="1" id="KW-1133">Transmembrane helix</keyword>
<dbReference type="OrthoDB" id="178074at2157"/>
<dbReference type="EMBL" id="AOMB01000005">
    <property type="protein sequence ID" value="EMA41486.1"/>
    <property type="molecule type" value="Genomic_DNA"/>
</dbReference>
<dbReference type="InterPro" id="IPR018649">
    <property type="entry name" value="SHOCT"/>
</dbReference>
<keyword evidence="1" id="KW-0472">Membrane</keyword>
<protein>
    <recommendedName>
        <fullName evidence="2">SHOCT domain-containing protein</fullName>
    </recommendedName>
</protein>